<dbReference type="KEGG" id="tpav:HRQ91_02975"/>
<keyword evidence="1" id="KW-0479">Metal-binding</keyword>
<dbReference type="GO" id="GO:0046872">
    <property type="term" value="F:metal ion binding"/>
    <property type="evidence" value="ECO:0007669"/>
    <property type="project" value="UniProtKB-KW"/>
</dbReference>
<dbReference type="AlphaFoldDB" id="A0A975F307"/>
<proteinExistence type="predicted"/>
<dbReference type="InterPro" id="IPR013154">
    <property type="entry name" value="ADH-like_N"/>
</dbReference>
<dbReference type="EMBL" id="CP054142">
    <property type="protein sequence ID" value="QTQ13502.1"/>
    <property type="molecule type" value="Genomic_DNA"/>
</dbReference>
<dbReference type="SUPFAM" id="SSF51735">
    <property type="entry name" value="NAD(P)-binding Rossmann-fold domains"/>
    <property type="match status" value="1"/>
</dbReference>
<dbReference type="Pfam" id="PF00107">
    <property type="entry name" value="ADH_zinc_N"/>
    <property type="match status" value="1"/>
</dbReference>
<feature type="domain" description="Enoyl reductase (ER)" evidence="4">
    <location>
        <begin position="8"/>
        <end position="336"/>
    </location>
</feature>
<evidence type="ECO:0000313" key="5">
    <source>
        <dbReference type="EMBL" id="QTQ13502.1"/>
    </source>
</evidence>
<evidence type="ECO:0000256" key="2">
    <source>
        <dbReference type="ARBA" id="ARBA00022833"/>
    </source>
</evidence>
<protein>
    <submittedName>
        <fullName evidence="5">Zinc-binding alcohol dehydrogenase family protein</fullName>
    </submittedName>
</protein>
<dbReference type="CDD" id="cd08261">
    <property type="entry name" value="Zn_ADH7"/>
    <property type="match status" value="1"/>
</dbReference>
<accession>A0A975F307</accession>
<gene>
    <name evidence="5" type="ORF">HRQ91_02975</name>
</gene>
<keyword evidence="2" id="KW-0862">Zinc</keyword>
<organism evidence="5 6">
    <name type="scientific">Treponema parvum</name>
    <dbReference type="NCBI Taxonomy" id="138851"/>
    <lineage>
        <taxon>Bacteria</taxon>
        <taxon>Pseudomonadati</taxon>
        <taxon>Spirochaetota</taxon>
        <taxon>Spirochaetia</taxon>
        <taxon>Spirochaetales</taxon>
        <taxon>Treponemataceae</taxon>
        <taxon>Treponema</taxon>
    </lineage>
</organism>
<dbReference type="InterPro" id="IPR013149">
    <property type="entry name" value="ADH-like_C"/>
</dbReference>
<dbReference type="PANTHER" id="PTHR43401:SF2">
    <property type="entry name" value="L-THREONINE 3-DEHYDROGENASE"/>
    <property type="match status" value="1"/>
</dbReference>
<dbReference type="Gene3D" id="3.40.50.720">
    <property type="entry name" value="NAD(P)-binding Rossmann-like Domain"/>
    <property type="match status" value="1"/>
</dbReference>
<dbReference type="Proteomes" id="UP000671908">
    <property type="component" value="Chromosome"/>
</dbReference>
<keyword evidence="3" id="KW-0560">Oxidoreductase</keyword>
<dbReference type="InterPro" id="IPR050129">
    <property type="entry name" value="Zn_alcohol_dh"/>
</dbReference>
<evidence type="ECO:0000256" key="3">
    <source>
        <dbReference type="ARBA" id="ARBA00023002"/>
    </source>
</evidence>
<keyword evidence="6" id="KW-1185">Reference proteome</keyword>
<dbReference type="GO" id="GO:0016491">
    <property type="term" value="F:oxidoreductase activity"/>
    <property type="evidence" value="ECO:0007669"/>
    <property type="project" value="UniProtKB-KW"/>
</dbReference>
<name>A0A975F307_9SPIR</name>
<dbReference type="SUPFAM" id="SSF50129">
    <property type="entry name" value="GroES-like"/>
    <property type="match status" value="1"/>
</dbReference>
<sequence>MKAVKIIKPKDVIVEEVKMPVPKENEALIKVKAAGICGSDIGAFRGTNGLVTYPRIIGHEIAGEVVSVPKSNPKNIKVGDKVIVDPYLYCGHCYPCGIKRTNCCESLKVLGVHVDGGMSEYFCHPANMLIKMPDEMSWVQAALAEPLTISTHGIHRGKLKAGEYCVIIGAGPIGMAAGMVAQNYGAHAILLDLVQERLDFARSLGIEHTINISKEDPVKLIHKITNGVMAQQVMECSGANAAIRNTLDYVSYAGRITLTGWPKTETSLPTDMITKKELDIRGARTSAGEFEEAVDLICSKKVDMLKLLTKTVPIDEAADVIKDIERNPQNYMKVVVSME</sequence>
<dbReference type="Pfam" id="PF08240">
    <property type="entry name" value="ADH_N"/>
    <property type="match status" value="1"/>
</dbReference>
<evidence type="ECO:0000313" key="6">
    <source>
        <dbReference type="Proteomes" id="UP000671908"/>
    </source>
</evidence>
<dbReference type="InterPro" id="IPR020843">
    <property type="entry name" value="ER"/>
</dbReference>
<dbReference type="RefSeq" id="WP_210120190.1">
    <property type="nucleotide sequence ID" value="NZ_CP054142.1"/>
</dbReference>
<dbReference type="PANTHER" id="PTHR43401">
    <property type="entry name" value="L-THREONINE 3-DEHYDROGENASE"/>
    <property type="match status" value="1"/>
</dbReference>
<dbReference type="SMART" id="SM00829">
    <property type="entry name" value="PKS_ER"/>
    <property type="match status" value="1"/>
</dbReference>
<reference evidence="5 6" key="1">
    <citation type="journal article" date="2021" name="Microbiol. Resour. Announc.">
        <title>Complete Genome Sequences of Three Human Oral Treponema parvum Isolates.</title>
        <authorList>
            <person name="Zeng H."/>
            <person name="Watt R.M."/>
        </authorList>
    </citation>
    <scope>NUCLEOTIDE SEQUENCE [LARGE SCALE GENOMIC DNA]</scope>
    <source>
        <strain evidence="5 6">ATCC 700770</strain>
    </source>
</reference>
<evidence type="ECO:0000256" key="1">
    <source>
        <dbReference type="ARBA" id="ARBA00022723"/>
    </source>
</evidence>
<dbReference type="InterPro" id="IPR011032">
    <property type="entry name" value="GroES-like_sf"/>
</dbReference>
<dbReference type="Gene3D" id="3.90.180.10">
    <property type="entry name" value="Medium-chain alcohol dehydrogenases, catalytic domain"/>
    <property type="match status" value="1"/>
</dbReference>
<evidence type="ECO:0000259" key="4">
    <source>
        <dbReference type="SMART" id="SM00829"/>
    </source>
</evidence>
<dbReference type="InterPro" id="IPR036291">
    <property type="entry name" value="NAD(P)-bd_dom_sf"/>
</dbReference>